<organism evidence="1 2">
    <name type="scientific">Anaplasma phagocytophilum (strain HZ)</name>
    <dbReference type="NCBI Taxonomy" id="212042"/>
    <lineage>
        <taxon>Bacteria</taxon>
        <taxon>Pseudomonadati</taxon>
        <taxon>Pseudomonadota</taxon>
        <taxon>Alphaproteobacteria</taxon>
        <taxon>Rickettsiales</taxon>
        <taxon>Anaplasmataceae</taxon>
        <taxon>Anaplasma</taxon>
        <taxon>phagocytophilum group</taxon>
    </lineage>
</organism>
<evidence type="ECO:0000313" key="1">
    <source>
        <dbReference type="EMBL" id="ABD44292.1"/>
    </source>
</evidence>
<dbReference type="HOGENOM" id="CLU_3380210_0_0_5"/>
<dbReference type="EMBL" id="CP000235">
    <property type="protein sequence ID" value="ABD44292.1"/>
    <property type="molecule type" value="Genomic_DNA"/>
</dbReference>
<dbReference type="Proteomes" id="UP000001943">
    <property type="component" value="Chromosome"/>
</dbReference>
<name>Q2GJ88_ANAPZ</name>
<keyword evidence="2" id="KW-1185">Reference proteome</keyword>
<dbReference type="AlphaFoldDB" id="Q2GJ88"/>
<proteinExistence type="predicted"/>
<dbReference type="PaxDb" id="212042-APH_1002"/>
<gene>
    <name evidence="1" type="ordered locus">APH_1002</name>
</gene>
<dbReference type="KEGG" id="aph:APH_1002"/>
<dbReference type="EnsemblBacteria" id="ABD44292">
    <property type="protein sequence ID" value="ABD44292"/>
    <property type="gene ID" value="APH_1002"/>
</dbReference>
<protein>
    <submittedName>
        <fullName evidence="1">Uncharacterized protein</fullName>
    </submittedName>
</protein>
<accession>Q2GJ88</accession>
<reference evidence="1 2" key="1">
    <citation type="journal article" date="2006" name="PLoS Genet.">
        <title>Comparative genomics of emerging human ehrlichiosis agents.</title>
        <authorList>
            <person name="Dunning Hotopp J.C."/>
            <person name="Lin M."/>
            <person name="Madupu R."/>
            <person name="Crabtree J."/>
            <person name="Angiuoli S.V."/>
            <person name="Eisen J.A."/>
            <person name="Seshadri R."/>
            <person name="Ren Q."/>
            <person name="Wu M."/>
            <person name="Utterback T.R."/>
            <person name="Smith S."/>
            <person name="Lewis M."/>
            <person name="Khouri H."/>
            <person name="Zhang C."/>
            <person name="Niu H."/>
            <person name="Lin Q."/>
            <person name="Ohashi N."/>
            <person name="Zhi N."/>
            <person name="Nelson W."/>
            <person name="Brinkac L.M."/>
            <person name="Dodson R.J."/>
            <person name="Rosovitz M.J."/>
            <person name="Sundaram J."/>
            <person name="Daugherty S.C."/>
            <person name="Davidsen T."/>
            <person name="Durkin A.S."/>
            <person name="Gwinn M."/>
            <person name="Haft D.H."/>
            <person name="Selengut J.D."/>
            <person name="Sullivan S.A."/>
            <person name="Zafar N."/>
            <person name="Zhou L."/>
            <person name="Benahmed F."/>
            <person name="Forberger H."/>
            <person name="Halpin R."/>
            <person name="Mulligan S."/>
            <person name="Robinson J."/>
            <person name="White O."/>
            <person name="Rikihisa Y."/>
            <person name="Tettelin H."/>
        </authorList>
    </citation>
    <scope>NUCLEOTIDE SEQUENCE [LARGE SCALE GENOMIC DNA]</scope>
    <source>
        <strain evidence="1 2">HZ</strain>
    </source>
</reference>
<dbReference type="STRING" id="212042.APH_1002"/>
<evidence type="ECO:0000313" key="2">
    <source>
        <dbReference type="Proteomes" id="UP000001943"/>
    </source>
</evidence>
<sequence length="33" mass="3873">MAREGVHESNRYDVKELWGVMKNGVYRGEILHV</sequence>